<evidence type="ECO:0008006" key="3">
    <source>
        <dbReference type="Google" id="ProtNLM"/>
    </source>
</evidence>
<feature type="non-terminal residue" evidence="1">
    <location>
        <position position="1"/>
    </location>
</feature>
<dbReference type="AlphaFoldDB" id="A0A5C3KK71"/>
<dbReference type="Proteomes" id="UP000307440">
    <property type="component" value="Unassembled WGS sequence"/>
</dbReference>
<sequence length="101" mass="11572">KSQTAQLALLNDAYLSNDWDVILLQESSLTYYRNIRTPSHYTPINPPGRHRTAKNPRSGIWVNTKVSSNTWQELDVPNTIDITAVHFRDGANKLSIFKIYN</sequence>
<reference evidence="1 2" key="1">
    <citation type="journal article" date="2019" name="Nat. Ecol. Evol.">
        <title>Megaphylogeny resolves global patterns of mushroom evolution.</title>
        <authorList>
            <person name="Varga T."/>
            <person name="Krizsan K."/>
            <person name="Foldi C."/>
            <person name="Dima B."/>
            <person name="Sanchez-Garcia M."/>
            <person name="Sanchez-Ramirez S."/>
            <person name="Szollosi G.J."/>
            <person name="Szarkandi J.G."/>
            <person name="Papp V."/>
            <person name="Albert L."/>
            <person name="Andreopoulos W."/>
            <person name="Angelini C."/>
            <person name="Antonin V."/>
            <person name="Barry K.W."/>
            <person name="Bougher N.L."/>
            <person name="Buchanan P."/>
            <person name="Buyck B."/>
            <person name="Bense V."/>
            <person name="Catcheside P."/>
            <person name="Chovatia M."/>
            <person name="Cooper J."/>
            <person name="Damon W."/>
            <person name="Desjardin D."/>
            <person name="Finy P."/>
            <person name="Geml J."/>
            <person name="Haridas S."/>
            <person name="Hughes K."/>
            <person name="Justo A."/>
            <person name="Karasinski D."/>
            <person name="Kautmanova I."/>
            <person name="Kiss B."/>
            <person name="Kocsube S."/>
            <person name="Kotiranta H."/>
            <person name="LaButti K.M."/>
            <person name="Lechner B.E."/>
            <person name="Liimatainen K."/>
            <person name="Lipzen A."/>
            <person name="Lukacs Z."/>
            <person name="Mihaltcheva S."/>
            <person name="Morgado L.N."/>
            <person name="Niskanen T."/>
            <person name="Noordeloos M.E."/>
            <person name="Ohm R.A."/>
            <person name="Ortiz-Santana B."/>
            <person name="Ovrebo C."/>
            <person name="Racz N."/>
            <person name="Riley R."/>
            <person name="Savchenko A."/>
            <person name="Shiryaev A."/>
            <person name="Soop K."/>
            <person name="Spirin V."/>
            <person name="Szebenyi C."/>
            <person name="Tomsovsky M."/>
            <person name="Tulloss R.E."/>
            <person name="Uehling J."/>
            <person name="Grigoriev I.V."/>
            <person name="Vagvolgyi C."/>
            <person name="Papp T."/>
            <person name="Martin F.M."/>
            <person name="Miettinen O."/>
            <person name="Hibbett D.S."/>
            <person name="Nagy L.G."/>
        </authorList>
    </citation>
    <scope>NUCLEOTIDE SEQUENCE [LARGE SCALE GENOMIC DNA]</scope>
    <source>
        <strain evidence="1 2">CBS 121175</strain>
    </source>
</reference>
<dbReference type="EMBL" id="ML210304">
    <property type="protein sequence ID" value="TFK20317.1"/>
    <property type="molecule type" value="Genomic_DNA"/>
</dbReference>
<accession>A0A5C3KK71</accession>
<evidence type="ECO:0000313" key="1">
    <source>
        <dbReference type="EMBL" id="TFK20317.1"/>
    </source>
</evidence>
<proteinExistence type="predicted"/>
<keyword evidence="2" id="KW-1185">Reference proteome</keyword>
<feature type="non-terminal residue" evidence="1">
    <location>
        <position position="101"/>
    </location>
</feature>
<dbReference type="SUPFAM" id="SSF56219">
    <property type="entry name" value="DNase I-like"/>
    <property type="match status" value="1"/>
</dbReference>
<dbReference type="OrthoDB" id="2840473at2759"/>
<dbReference type="Gene3D" id="3.60.10.10">
    <property type="entry name" value="Endonuclease/exonuclease/phosphatase"/>
    <property type="match status" value="1"/>
</dbReference>
<gene>
    <name evidence="1" type="ORF">FA15DRAFT_560270</name>
</gene>
<evidence type="ECO:0000313" key="2">
    <source>
        <dbReference type="Proteomes" id="UP000307440"/>
    </source>
</evidence>
<protein>
    <recommendedName>
        <fullName evidence="3">Endonuclease/exonuclease/phosphatase domain-containing protein</fullName>
    </recommendedName>
</protein>
<dbReference type="InterPro" id="IPR036691">
    <property type="entry name" value="Endo/exonu/phosph_ase_sf"/>
</dbReference>
<name>A0A5C3KK71_COPMA</name>
<dbReference type="STRING" id="230819.A0A5C3KK71"/>
<organism evidence="1 2">
    <name type="scientific">Coprinopsis marcescibilis</name>
    <name type="common">Agaric fungus</name>
    <name type="synonym">Psathyrella marcescibilis</name>
    <dbReference type="NCBI Taxonomy" id="230819"/>
    <lineage>
        <taxon>Eukaryota</taxon>
        <taxon>Fungi</taxon>
        <taxon>Dikarya</taxon>
        <taxon>Basidiomycota</taxon>
        <taxon>Agaricomycotina</taxon>
        <taxon>Agaricomycetes</taxon>
        <taxon>Agaricomycetidae</taxon>
        <taxon>Agaricales</taxon>
        <taxon>Agaricineae</taxon>
        <taxon>Psathyrellaceae</taxon>
        <taxon>Coprinopsis</taxon>
    </lineage>
</organism>